<accession>A0A1E5G430</accession>
<dbReference type="InterPro" id="IPR003251">
    <property type="entry name" value="Rr_diiron-bd_dom"/>
</dbReference>
<dbReference type="SUPFAM" id="SSF47240">
    <property type="entry name" value="Ferritin-like"/>
    <property type="match status" value="1"/>
</dbReference>
<dbReference type="RefSeq" id="WP_069642536.1">
    <property type="nucleotide sequence ID" value="NZ_MIJE01000004.1"/>
</dbReference>
<dbReference type="CDD" id="cd01045">
    <property type="entry name" value="Ferritin_like_AB"/>
    <property type="match status" value="1"/>
</dbReference>
<feature type="domain" description="Rubrerythrin diiron-binding" evidence="1">
    <location>
        <begin position="7"/>
        <end position="147"/>
    </location>
</feature>
<proteinExistence type="predicted"/>
<name>A0A1E5G430_9FIRM</name>
<keyword evidence="3" id="KW-1185">Reference proteome</keyword>
<organism evidence="2 3">
    <name type="scientific">Desulfuribacillus alkaliarsenatis</name>
    <dbReference type="NCBI Taxonomy" id="766136"/>
    <lineage>
        <taxon>Bacteria</taxon>
        <taxon>Bacillati</taxon>
        <taxon>Bacillota</taxon>
        <taxon>Desulfuribacillia</taxon>
        <taxon>Desulfuribacillales</taxon>
        <taxon>Desulfuribacillaceae</taxon>
        <taxon>Desulfuribacillus</taxon>
    </lineage>
</organism>
<dbReference type="PANTHER" id="PTHR33531">
    <property type="entry name" value="RUBRERYTHRIN SUBFAMILY"/>
    <property type="match status" value="1"/>
</dbReference>
<dbReference type="PANTHER" id="PTHR33531:SF7">
    <property type="entry name" value="HYPOTHETICAL MEMBRANE PROTEIN, CONSERVED"/>
    <property type="match status" value="1"/>
</dbReference>
<dbReference type="GO" id="GO:0016491">
    <property type="term" value="F:oxidoreductase activity"/>
    <property type="evidence" value="ECO:0007669"/>
    <property type="project" value="InterPro"/>
</dbReference>
<dbReference type="AlphaFoldDB" id="A0A1E5G430"/>
<gene>
    <name evidence="2" type="ORF">BHF68_13790</name>
</gene>
<evidence type="ECO:0000259" key="1">
    <source>
        <dbReference type="Pfam" id="PF02915"/>
    </source>
</evidence>
<dbReference type="STRING" id="766136.BHF68_13790"/>
<dbReference type="EMBL" id="MIJE01000004">
    <property type="protein sequence ID" value="OEF97757.1"/>
    <property type="molecule type" value="Genomic_DNA"/>
</dbReference>
<comment type="caution">
    <text evidence="2">The sequence shown here is derived from an EMBL/GenBank/DDBJ whole genome shotgun (WGS) entry which is preliminary data.</text>
</comment>
<evidence type="ECO:0000313" key="3">
    <source>
        <dbReference type="Proteomes" id="UP000094296"/>
    </source>
</evidence>
<dbReference type="Gene3D" id="1.20.1260.10">
    <property type="match status" value="1"/>
</dbReference>
<reference evidence="2 3" key="1">
    <citation type="submission" date="2016-09" db="EMBL/GenBank/DDBJ databases">
        <title>Draft genome sequence for the type strain of Desulfuribacillus alkaliarsenatis AHT28, an obligately anaerobic, sulfidogenic bacterium isolated from Russian soda lake sediments.</title>
        <authorList>
            <person name="Abin C.A."/>
            <person name="Hollibaugh J.T."/>
        </authorList>
    </citation>
    <scope>NUCLEOTIDE SEQUENCE [LARGE SCALE GENOMIC DNA]</scope>
    <source>
        <strain evidence="2 3">AHT28</strain>
    </source>
</reference>
<sequence length="164" mass="19458">MSIKELEILKQAILIEKEGYEFYKMSAEQAKEEDVKAALLFLAEEEKQHQDWLCSLYQDINEKRDVRIDYSKLEVPEKTKQIFSWKNVSPESGSLAVSVFGIGVTMEKNAIDYYYKAMKETELPEAKALYEKLIVWESEHLDLFQKNYDLLKEDWWERQRFSPA</sequence>
<dbReference type="Pfam" id="PF02915">
    <property type="entry name" value="Rubrerythrin"/>
    <property type="match status" value="1"/>
</dbReference>
<dbReference type="InterPro" id="IPR009078">
    <property type="entry name" value="Ferritin-like_SF"/>
</dbReference>
<evidence type="ECO:0000313" key="2">
    <source>
        <dbReference type="EMBL" id="OEF97757.1"/>
    </source>
</evidence>
<dbReference type="InterPro" id="IPR012347">
    <property type="entry name" value="Ferritin-like"/>
</dbReference>
<protein>
    <recommendedName>
        <fullName evidence="1">Rubrerythrin diiron-binding domain-containing protein</fullName>
    </recommendedName>
</protein>
<dbReference type="OrthoDB" id="271558at2"/>
<dbReference type="Proteomes" id="UP000094296">
    <property type="component" value="Unassembled WGS sequence"/>
</dbReference>
<dbReference type="GO" id="GO:0046872">
    <property type="term" value="F:metal ion binding"/>
    <property type="evidence" value="ECO:0007669"/>
    <property type="project" value="InterPro"/>
</dbReference>